<evidence type="ECO:0000256" key="3">
    <source>
        <dbReference type="ARBA" id="ARBA00022692"/>
    </source>
</evidence>
<dbReference type="PANTHER" id="PTHR11662:SF399">
    <property type="entry name" value="FI19708P1-RELATED"/>
    <property type="match status" value="1"/>
</dbReference>
<evidence type="ECO:0000256" key="6">
    <source>
        <dbReference type="ARBA" id="ARBA00023136"/>
    </source>
</evidence>
<evidence type="ECO:0000256" key="4">
    <source>
        <dbReference type="ARBA" id="ARBA00022847"/>
    </source>
</evidence>
<keyword evidence="5 7" id="KW-1133">Transmembrane helix</keyword>
<dbReference type="GO" id="GO:0006820">
    <property type="term" value="P:monoatomic anion transport"/>
    <property type="evidence" value="ECO:0007669"/>
    <property type="project" value="TreeGrafter"/>
</dbReference>
<feature type="transmembrane region" description="Helical" evidence="7">
    <location>
        <begin position="204"/>
        <end position="225"/>
    </location>
</feature>
<evidence type="ECO:0000256" key="1">
    <source>
        <dbReference type="ARBA" id="ARBA00004141"/>
    </source>
</evidence>
<gene>
    <name evidence="8" type="ORF">BpHYR1_052350</name>
</gene>
<keyword evidence="4" id="KW-0769">Symport</keyword>
<dbReference type="Gene3D" id="1.20.1250.20">
    <property type="entry name" value="MFS general substrate transporter like domains"/>
    <property type="match status" value="1"/>
</dbReference>
<accession>A0A3M7S9Q2</accession>
<evidence type="ECO:0000256" key="2">
    <source>
        <dbReference type="ARBA" id="ARBA00022448"/>
    </source>
</evidence>
<keyword evidence="3 7" id="KW-0812">Transmembrane</keyword>
<reference evidence="8 9" key="1">
    <citation type="journal article" date="2018" name="Sci. Rep.">
        <title>Genomic signatures of local adaptation to the degree of environmental predictability in rotifers.</title>
        <authorList>
            <person name="Franch-Gras L."/>
            <person name="Hahn C."/>
            <person name="Garcia-Roger E.M."/>
            <person name="Carmona M.J."/>
            <person name="Serra M."/>
            <person name="Gomez A."/>
        </authorList>
    </citation>
    <scope>NUCLEOTIDE SEQUENCE [LARGE SCALE GENOMIC DNA]</scope>
    <source>
        <strain evidence="8">HYR1</strain>
    </source>
</reference>
<sequence length="409" mass="45484">MELMICLNYVLFHDGAFLVTGEVGIELFYSLGFKSSNNSSTSPENIPSQFLNLSSGSLTRKKHHVLKMIKKIRFISSSICQKSSLVENDTTGSLGILWFILFVVLTADSPHDHRFISSKEKSFVLSHTCDEFNKINEEEPLRAKLKRPQSIPWMSIFTSKACIAIFTAHLCHNWGNYMFLTQLPSFMKDVLRFDIKSNGLFSSIPYISCWACAIISSIISDRLIISEAMSTSKIRKIFNGIGLLVPMMAVVLLSFVTCKNPYLGIGFLAYGVGFLGCNSGAGFQVNINEIGGEYSGILFGISNTIATVSGIVSPYIVGVMTPNSTQQEWQRVFYLTAVIYLFGAIVYILFSKATVENWAQNTALIADGSEAIRNAFTNVFGHDKNMVMCWAHMKRCVDKKLTLVTTSDK</sequence>
<dbReference type="GO" id="GO:0015293">
    <property type="term" value="F:symporter activity"/>
    <property type="evidence" value="ECO:0007669"/>
    <property type="project" value="UniProtKB-KW"/>
</dbReference>
<dbReference type="AlphaFoldDB" id="A0A3M7S9Q2"/>
<protein>
    <submittedName>
        <fullName evidence="8">Sialin isoform X2</fullName>
    </submittedName>
</protein>
<dbReference type="SUPFAM" id="SSF103473">
    <property type="entry name" value="MFS general substrate transporter"/>
    <property type="match status" value="1"/>
</dbReference>
<feature type="transmembrane region" description="Helical" evidence="7">
    <location>
        <begin position="332"/>
        <end position="350"/>
    </location>
</feature>
<keyword evidence="2" id="KW-0813">Transport</keyword>
<feature type="transmembrane region" description="Helical" evidence="7">
    <location>
        <begin position="297"/>
        <end position="320"/>
    </location>
</feature>
<evidence type="ECO:0000313" key="9">
    <source>
        <dbReference type="Proteomes" id="UP000276133"/>
    </source>
</evidence>
<evidence type="ECO:0000313" key="8">
    <source>
        <dbReference type="EMBL" id="RNA32387.1"/>
    </source>
</evidence>
<dbReference type="InterPro" id="IPR050382">
    <property type="entry name" value="MFS_Na/Anion_cotransporter"/>
</dbReference>
<dbReference type="PANTHER" id="PTHR11662">
    <property type="entry name" value="SOLUTE CARRIER FAMILY 17"/>
    <property type="match status" value="1"/>
</dbReference>
<dbReference type="FunFam" id="1.20.1250.20:FF:000003">
    <property type="entry name" value="Solute carrier family 17 member 3"/>
    <property type="match status" value="1"/>
</dbReference>
<dbReference type="Proteomes" id="UP000276133">
    <property type="component" value="Unassembled WGS sequence"/>
</dbReference>
<dbReference type="InterPro" id="IPR036259">
    <property type="entry name" value="MFS_trans_sf"/>
</dbReference>
<comment type="caution">
    <text evidence="8">The sequence shown here is derived from an EMBL/GenBank/DDBJ whole genome shotgun (WGS) entry which is preliminary data.</text>
</comment>
<proteinExistence type="predicted"/>
<feature type="transmembrane region" description="Helical" evidence="7">
    <location>
        <begin position="237"/>
        <end position="256"/>
    </location>
</feature>
<dbReference type="InterPro" id="IPR011701">
    <property type="entry name" value="MFS"/>
</dbReference>
<evidence type="ECO:0000256" key="7">
    <source>
        <dbReference type="SAM" id="Phobius"/>
    </source>
</evidence>
<keyword evidence="9" id="KW-1185">Reference proteome</keyword>
<keyword evidence="6 7" id="KW-0472">Membrane</keyword>
<dbReference type="EMBL" id="REGN01001806">
    <property type="protein sequence ID" value="RNA32387.1"/>
    <property type="molecule type" value="Genomic_DNA"/>
</dbReference>
<dbReference type="GO" id="GO:0016020">
    <property type="term" value="C:membrane"/>
    <property type="evidence" value="ECO:0007669"/>
    <property type="project" value="UniProtKB-SubCell"/>
</dbReference>
<dbReference type="OrthoDB" id="2985014at2759"/>
<name>A0A3M7S9Q2_BRAPC</name>
<organism evidence="8 9">
    <name type="scientific">Brachionus plicatilis</name>
    <name type="common">Marine rotifer</name>
    <name type="synonym">Brachionus muelleri</name>
    <dbReference type="NCBI Taxonomy" id="10195"/>
    <lineage>
        <taxon>Eukaryota</taxon>
        <taxon>Metazoa</taxon>
        <taxon>Spiralia</taxon>
        <taxon>Gnathifera</taxon>
        <taxon>Rotifera</taxon>
        <taxon>Eurotatoria</taxon>
        <taxon>Monogononta</taxon>
        <taxon>Pseudotrocha</taxon>
        <taxon>Ploima</taxon>
        <taxon>Brachionidae</taxon>
        <taxon>Brachionus</taxon>
    </lineage>
</organism>
<feature type="transmembrane region" description="Helical" evidence="7">
    <location>
        <begin position="262"/>
        <end position="285"/>
    </location>
</feature>
<dbReference type="Pfam" id="PF07690">
    <property type="entry name" value="MFS_1"/>
    <property type="match status" value="1"/>
</dbReference>
<dbReference type="STRING" id="10195.A0A3M7S9Q2"/>
<comment type="subcellular location">
    <subcellularLocation>
        <location evidence="1">Membrane</location>
        <topology evidence="1">Multi-pass membrane protein</topology>
    </subcellularLocation>
</comment>
<evidence type="ECO:0000256" key="5">
    <source>
        <dbReference type="ARBA" id="ARBA00022989"/>
    </source>
</evidence>